<evidence type="ECO:0000313" key="3">
    <source>
        <dbReference type="Proteomes" id="UP000494206"/>
    </source>
</evidence>
<gene>
    <name evidence="2" type="ORF">CBOVIS_LOCUS1248</name>
</gene>
<reference evidence="2 3" key="1">
    <citation type="submission" date="2020-04" db="EMBL/GenBank/DDBJ databases">
        <authorList>
            <person name="Laetsch R D."/>
            <person name="Stevens L."/>
            <person name="Kumar S."/>
            <person name="Blaxter L. M."/>
        </authorList>
    </citation>
    <scope>NUCLEOTIDE SEQUENCE [LARGE SCALE GENOMIC DNA]</scope>
</reference>
<evidence type="ECO:0000313" key="2">
    <source>
        <dbReference type="EMBL" id="CAB3397904.1"/>
    </source>
</evidence>
<name>A0A8S1EEE3_9PELO</name>
<evidence type="ECO:0000256" key="1">
    <source>
        <dbReference type="SAM" id="MobiDB-lite"/>
    </source>
</evidence>
<accession>A0A8S1EEE3</accession>
<proteinExistence type="predicted"/>
<comment type="caution">
    <text evidence="2">The sequence shown here is derived from an EMBL/GenBank/DDBJ whole genome shotgun (WGS) entry which is preliminary data.</text>
</comment>
<organism evidence="2 3">
    <name type="scientific">Caenorhabditis bovis</name>
    <dbReference type="NCBI Taxonomy" id="2654633"/>
    <lineage>
        <taxon>Eukaryota</taxon>
        <taxon>Metazoa</taxon>
        <taxon>Ecdysozoa</taxon>
        <taxon>Nematoda</taxon>
        <taxon>Chromadorea</taxon>
        <taxon>Rhabditida</taxon>
        <taxon>Rhabditina</taxon>
        <taxon>Rhabditomorpha</taxon>
        <taxon>Rhabditoidea</taxon>
        <taxon>Rhabditidae</taxon>
        <taxon>Peloderinae</taxon>
        <taxon>Caenorhabditis</taxon>
    </lineage>
</organism>
<feature type="region of interest" description="Disordered" evidence="1">
    <location>
        <begin position="132"/>
        <end position="153"/>
    </location>
</feature>
<sequence length="153" mass="18284">MTKDEEEKKRKKKKKVMRTRNTLRDITNYDGRERARGSMFDDYIQKILAFLPPTYPVEYVTREEALKSIHGYMMCLVPDMEERLSKDNGYRIRRYIPVDGRNRSVWVHAGDPENNEIWARQHIIEQEHLKREKAEAMKTDSQIDEDAKPVKIE</sequence>
<dbReference type="EMBL" id="CADEPM010000001">
    <property type="protein sequence ID" value="CAB3397904.1"/>
    <property type="molecule type" value="Genomic_DNA"/>
</dbReference>
<dbReference type="Proteomes" id="UP000494206">
    <property type="component" value="Unassembled WGS sequence"/>
</dbReference>
<keyword evidence="3" id="KW-1185">Reference proteome</keyword>
<protein>
    <submittedName>
        <fullName evidence="2">Uncharacterized protein</fullName>
    </submittedName>
</protein>
<dbReference type="AlphaFoldDB" id="A0A8S1EEE3"/>